<dbReference type="InterPro" id="IPR004197">
    <property type="entry name" value="Cellulase_Ig-like"/>
</dbReference>
<feature type="domain" description="Glycoside hydrolase family 9" evidence="6">
    <location>
        <begin position="132"/>
        <end position="593"/>
    </location>
</feature>
<dbReference type="AlphaFoldDB" id="A0A934VTP3"/>
<keyword evidence="2 8" id="KW-0378">Hydrolase</keyword>
<keyword evidence="9" id="KW-1185">Reference proteome</keyword>
<dbReference type="InterPro" id="IPR014756">
    <property type="entry name" value="Ig_E-set"/>
</dbReference>
<reference evidence="8" key="1">
    <citation type="submission" date="2021-01" db="EMBL/GenBank/DDBJ databases">
        <title>Modified the classification status of verrucomicrobia.</title>
        <authorList>
            <person name="Feng X."/>
        </authorList>
    </citation>
    <scope>NUCLEOTIDE SEQUENCE</scope>
    <source>
        <strain evidence="8">KCTC 13126</strain>
    </source>
</reference>
<sequence length="712" mass="81066">MRYSTPIIAALFVLTFHSFGQPDTVQELIRVNQFGYQPEANKVAVIANPMSGYNQDSEFLPGETYQIRRSEDDSVAFEATIEIWQEGKVHEQSGDQGWWFDFSSLEEPGEYYVWDVQNEARSHLFEISETIYNQVLIAAVRTFFYQRLAFKKEAKFAGEDWADDPAFLQDSATRNVFDRENSATEKDLSGGWMDAGDYNKYVTFAEVPIHQLLNAYEERPSIWGDNYNIPESGNGIPDLLDEIHFEMLWLEKMQEDDGGVLLKMGDVDFNVASPPSTDARDRFYLPACSSSTISASGMYAHAAFVFKKVPQWAEMSARLESRAIDAWNWYHANPKETDCDTGIVKSGDADRPLYRQLESSILAAIYLHQLTGDQEYSDYIESNYLDLATFVSGTYSLYNAYASEALLNYAFSKYATPEFAAEIKRRRETYSNTDMVLSWQPGADLYRGYMPDDQYHWGSNIVRANLGNACTDFFTFELSPKQPEALKLRAENMLHYFFGVNPMGIVYMTNMGSFGAEKSAMQIYHSWYSDGSAWDENPAPGFVPGGPNASYSGSIESLKEQPVQKSYLDFNDNWPKNSWEITEPAIYYQSSFIKFLSRFIPEPNLDLTDSDEDQIISVFESWMGLSQETQEQLSSQICFSDGDQLTVVEFPHNPLQSHLPVEIEVSSDLRNWAPLDLNQGSIRQINGRSIAEIPTENLPESQRFARLRLVGN</sequence>
<comment type="caution">
    <text evidence="8">The sequence shown here is derived from an EMBL/GenBank/DDBJ whole genome shotgun (WGS) entry which is preliminary data.</text>
</comment>
<dbReference type="Pfam" id="PF02927">
    <property type="entry name" value="CelD_N"/>
    <property type="match status" value="1"/>
</dbReference>
<accession>A0A934VTP3</accession>
<dbReference type="SUPFAM" id="SSF81296">
    <property type="entry name" value="E set domains"/>
    <property type="match status" value="1"/>
</dbReference>
<evidence type="ECO:0000313" key="9">
    <source>
        <dbReference type="Proteomes" id="UP000617628"/>
    </source>
</evidence>
<dbReference type="SUPFAM" id="SSF48208">
    <property type="entry name" value="Six-hairpin glycosidases"/>
    <property type="match status" value="1"/>
</dbReference>
<dbReference type="InterPro" id="IPR001701">
    <property type="entry name" value="Glyco_hydro_9"/>
</dbReference>
<dbReference type="PANTHER" id="PTHR22298">
    <property type="entry name" value="ENDO-1,4-BETA-GLUCANASE"/>
    <property type="match status" value="1"/>
</dbReference>
<evidence type="ECO:0000256" key="1">
    <source>
        <dbReference type="ARBA" id="ARBA00007072"/>
    </source>
</evidence>
<evidence type="ECO:0000256" key="2">
    <source>
        <dbReference type="ARBA" id="ARBA00022801"/>
    </source>
</evidence>
<evidence type="ECO:0000256" key="3">
    <source>
        <dbReference type="ARBA" id="ARBA00023277"/>
    </source>
</evidence>
<evidence type="ECO:0000313" key="8">
    <source>
        <dbReference type="EMBL" id="MBK1879724.1"/>
    </source>
</evidence>
<dbReference type="Gene3D" id="2.60.40.10">
    <property type="entry name" value="Immunoglobulins"/>
    <property type="match status" value="1"/>
</dbReference>
<keyword evidence="4" id="KW-0326">Glycosidase</keyword>
<dbReference type="Pfam" id="PF00759">
    <property type="entry name" value="Glyco_hydro_9"/>
    <property type="match status" value="1"/>
</dbReference>
<keyword evidence="3" id="KW-0119">Carbohydrate metabolism</keyword>
<evidence type="ECO:0000259" key="7">
    <source>
        <dbReference type="Pfam" id="PF02927"/>
    </source>
</evidence>
<proteinExistence type="inferred from homology"/>
<gene>
    <name evidence="8" type="ORF">JIN87_22755</name>
</gene>
<dbReference type="Proteomes" id="UP000617628">
    <property type="component" value="Unassembled WGS sequence"/>
</dbReference>
<protein>
    <submittedName>
        <fullName evidence="8">Glycoside hydrolase family 9 protein</fullName>
    </submittedName>
</protein>
<keyword evidence="5" id="KW-0624">Polysaccharide degradation</keyword>
<feature type="domain" description="Cellulase Ig-like" evidence="7">
    <location>
        <begin position="26"/>
        <end position="113"/>
    </location>
</feature>
<comment type="similarity">
    <text evidence="1">Belongs to the glycosyl hydrolase 9 (cellulase E) family.</text>
</comment>
<name>A0A934VTP3_9BACT</name>
<dbReference type="InterPro" id="IPR012341">
    <property type="entry name" value="6hp_glycosidase-like_sf"/>
</dbReference>
<evidence type="ECO:0000259" key="6">
    <source>
        <dbReference type="Pfam" id="PF00759"/>
    </source>
</evidence>
<dbReference type="EMBL" id="JAENIL010000056">
    <property type="protein sequence ID" value="MBK1879724.1"/>
    <property type="molecule type" value="Genomic_DNA"/>
</dbReference>
<evidence type="ECO:0000256" key="5">
    <source>
        <dbReference type="ARBA" id="ARBA00023326"/>
    </source>
</evidence>
<dbReference type="InterPro" id="IPR013783">
    <property type="entry name" value="Ig-like_fold"/>
</dbReference>
<organism evidence="8 9">
    <name type="scientific">Pelagicoccus mobilis</name>
    <dbReference type="NCBI Taxonomy" id="415221"/>
    <lineage>
        <taxon>Bacteria</taxon>
        <taxon>Pseudomonadati</taxon>
        <taxon>Verrucomicrobiota</taxon>
        <taxon>Opitutia</taxon>
        <taxon>Puniceicoccales</taxon>
        <taxon>Pelagicoccaceae</taxon>
        <taxon>Pelagicoccus</taxon>
    </lineage>
</organism>
<dbReference type="CDD" id="cd02850">
    <property type="entry name" value="E_set_Cellulase_N"/>
    <property type="match status" value="1"/>
</dbReference>
<dbReference type="GO" id="GO:0008810">
    <property type="term" value="F:cellulase activity"/>
    <property type="evidence" value="ECO:0007669"/>
    <property type="project" value="InterPro"/>
</dbReference>
<evidence type="ECO:0000256" key="4">
    <source>
        <dbReference type="ARBA" id="ARBA00023295"/>
    </source>
</evidence>
<dbReference type="Gene3D" id="1.50.10.10">
    <property type="match status" value="1"/>
</dbReference>
<dbReference type="InterPro" id="IPR008928">
    <property type="entry name" value="6-hairpin_glycosidase_sf"/>
</dbReference>
<dbReference type="RefSeq" id="WP_200357938.1">
    <property type="nucleotide sequence ID" value="NZ_JAENIL010000056.1"/>
</dbReference>
<dbReference type="GO" id="GO:0000272">
    <property type="term" value="P:polysaccharide catabolic process"/>
    <property type="evidence" value="ECO:0007669"/>
    <property type="project" value="UniProtKB-KW"/>
</dbReference>